<dbReference type="Proteomes" id="UP000239757">
    <property type="component" value="Unassembled WGS sequence"/>
</dbReference>
<feature type="region of interest" description="Disordered" evidence="1">
    <location>
        <begin position="1"/>
        <end position="26"/>
    </location>
</feature>
<sequence length="138" mass="16031">MVQPSLQETGSKNIHKPSNNKEPIHEERRLQIEELDEWWTHKLKKHDKPKLCYDELNTSPNQLKVGDKVLLDAADPRITTSERNEEIPLTFIAGMRSVNSSHHLDHAEEGLSKSYMARHTGMLRPCENREKFSQHGKR</sequence>
<reference evidence="2 3" key="1">
    <citation type="submission" date="2015-01" db="EMBL/GenBank/DDBJ databases">
        <title>Genome of allotetraploid Gossypium barbadense reveals genomic plasticity and fiber elongation in cotton evolution.</title>
        <authorList>
            <person name="Chen X."/>
            <person name="Liu X."/>
            <person name="Zhao B."/>
            <person name="Zheng H."/>
            <person name="Hu Y."/>
            <person name="Lu G."/>
            <person name="Yang C."/>
            <person name="Chen J."/>
            <person name="Shan C."/>
            <person name="Zhang L."/>
            <person name="Zhou Y."/>
            <person name="Wang L."/>
            <person name="Guo W."/>
            <person name="Bai Y."/>
            <person name="Ruan J."/>
            <person name="Shangguan X."/>
            <person name="Mao Y."/>
            <person name="Jiang J."/>
            <person name="Zhu Y."/>
            <person name="Lei J."/>
            <person name="Kang H."/>
            <person name="Chen S."/>
            <person name="He X."/>
            <person name="Wang R."/>
            <person name="Wang Y."/>
            <person name="Chen J."/>
            <person name="Wang L."/>
            <person name="Yu S."/>
            <person name="Wang B."/>
            <person name="Wei J."/>
            <person name="Song S."/>
            <person name="Lu X."/>
            <person name="Gao Z."/>
            <person name="Gu W."/>
            <person name="Deng X."/>
            <person name="Ma D."/>
            <person name="Wang S."/>
            <person name="Liang W."/>
            <person name="Fang L."/>
            <person name="Cai C."/>
            <person name="Zhu X."/>
            <person name="Zhou B."/>
            <person name="Zhang Y."/>
            <person name="Chen Z."/>
            <person name="Xu S."/>
            <person name="Zhu R."/>
            <person name="Wang S."/>
            <person name="Zhang T."/>
            <person name="Zhao G."/>
        </authorList>
    </citation>
    <scope>NUCLEOTIDE SEQUENCE [LARGE SCALE GENOMIC DNA]</scope>
    <source>
        <strain evidence="3">cv. Xinhai21</strain>
        <tissue evidence="2">Leaf</tissue>
    </source>
</reference>
<evidence type="ECO:0000313" key="3">
    <source>
        <dbReference type="Proteomes" id="UP000239757"/>
    </source>
</evidence>
<accession>A0A2P5XCN7</accession>
<dbReference type="EMBL" id="KZ665171">
    <property type="protein sequence ID" value="PPS01103.1"/>
    <property type="molecule type" value="Genomic_DNA"/>
</dbReference>
<dbReference type="AlphaFoldDB" id="A0A2P5XCN7"/>
<gene>
    <name evidence="2" type="ORF">GOBAR_AA19561</name>
</gene>
<feature type="compositionally biased region" description="Polar residues" evidence="1">
    <location>
        <begin position="1"/>
        <end position="21"/>
    </location>
</feature>
<evidence type="ECO:0000313" key="2">
    <source>
        <dbReference type="EMBL" id="PPS01103.1"/>
    </source>
</evidence>
<evidence type="ECO:0000256" key="1">
    <source>
        <dbReference type="SAM" id="MobiDB-lite"/>
    </source>
</evidence>
<name>A0A2P5XCN7_GOSBA</name>
<proteinExistence type="predicted"/>
<dbReference type="OrthoDB" id="1094981at2759"/>
<protein>
    <submittedName>
        <fullName evidence="2">Uncharacterized protein</fullName>
    </submittedName>
</protein>
<organism evidence="2 3">
    <name type="scientific">Gossypium barbadense</name>
    <name type="common">Sea Island cotton</name>
    <name type="synonym">Hibiscus barbadensis</name>
    <dbReference type="NCBI Taxonomy" id="3634"/>
    <lineage>
        <taxon>Eukaryota</taxon>
        <taxon>Viridiplantae</taxon>
        <taxon>Streptophyta</taxon>
        <taxon>Embryophyta</taxon>
        <taxon>Tracheophyta</taxon>
        <taxon>Spermatophyta</taxon>
        <taxon>Magnoliopsida</taxon>
        <taxon>eudicotyledons</taxon>
        <taxon>Gunneridae</taxon>
        <taxon>Pentapetalae</taxon>
        <taxon>rosids</taxon>
        <taxon>malvids</taxon>
        <taxon>Malvales</taxon>
        <taxon>Malvaceae</taxon>
        <taxon>Malvoideae</taxon>
        <taxon>Gossypium</taxon>
    </lineage>
</organism>